<evidence type="ECO:0000313" key="1">
    <source>
        <dbReference type="EMBL" id="DAD74451.1"/>
    </source>
</evidence>
<protein>
    <submittedName>
        <fullName evidence="1">Uncharacterized protein</fullName>
    </submittedName>
</protein>
<sequence>MSSGDLDVEHDNEGDKQITVKLIAWFYSLGSKTAEQNFQIDNIPRKGSFEVQPRCIYKEENIIDIYYKPDKPIKSVQYSIIENGVYSKWNNIEVISGDWKTGATFRIKNLKTNTDYSIKVRIDTFGNGLYRESNELRIRTLDIPHLIQGSIPKIMQFYDNPKIEVYNPLSRPVWIVMNFIFENGTKEPVIFKKITNTIFNEFNDDEIWKKMLQYSSLITNGFNCELGLSKSSETPEMYDRNIIHFEYKNVRGPSFSNFEYRDINTDVKNITKNDQVIIKGLSDLEVVISFENSMYPHDYALDSYYNFRCDTNFLDRVNSNRVPEESTKGNLGKIMHAGEKVIEVTAYDTRRLGMTIQKVINVYDYNKPILYLDAIRKNKFENETALNIKGTFDLLNINNKNINKIKSIKYRYKEINGEFNAWNNINFSIKNNEYIANKIILNLENTNEYVIEVIVEDNFKETKESINVASGLSIFSIRTDGNCYVGDDKVTTERWNGAYSAEGHSNLEFCSGGRIQTKPEVLFSNWNGDNSDTITLNKNIYNYNRLLIYYKDTVRHHVTSKIVSARNSLTTLDALSTHGDNIRMTARTYLINNTTLQSTKSLVILLPANTRYEANELAILEIDGFK</sequence>
<reference evidence="1" key="1">
    <citation type="journal article" date="2021" name="Proc. Natl. Acad. Sci. U.S.A.">
        <title>A Catalog of Tens of Thousands of Viruses from Human Metagenomes Reveals Hidden Associations with Chronic Diseases.</title>
        <authorList>
            <person name="Tisza M.J."/>
            <person name="Buck C.B."/>
        </authorList>
    </citation>
    <scope>NUCLEOTIDE SEQUENCE</scope>
    <source>
        <strain evidence="1">CtRiO19</strain>
    </source>
</reference>
<proteinExistence type="predicted"/>
<organism evidence="1">
    <name type="scientific">Siphoviridae sp. ctRiO19</name>
    <dbReference type="NCBI Taxonomy" id="2826337"/>
    <lineage>
        <taxon>Viruses</taxon>
        <taxon>Duplodnaviria</taxon>
        <taxon>Heunggongvirae</taxon>
        <taxon>Uroviricota</taxon>
        <taxon>Caudoviricetes</taxon>
    </lineage>
</organism>
<name>A0A8S5LXB8_9CAUD</name>
<accession>A0A8S5LXB8</accession>
<dbReference type="EMBL" id="BK014760">
    <property type="protein sequence ID" value="DAD74451.1"/>
    <property type="molecule type" value="Genomic_DNA"/>
</dbReference>